<reference evidence="2 3" key="1">
    <citation type="journal article" date="2011" name="Front. Microbiol.">
        <title>Genomic signatures of strain selection and enhancement in Bacillus atrophaeus var. globigii, a historical biowarfare simulant.</title>
        <authorList>
            <person name="Gibbons H.S."/>
            <person name="Broomall S.M."/>
            <person name="McNew L.A."/>
            <person name="Daligault H."/>
            <person name="Chapman C."/>
            <person name="Bruce D."/>
            <person name="Karavis M."/>
            <person name="Krepps M."/>
            <person name="McGregor P.A."/>
            <person name="Hong C."/>
            <person name="Park K.H."/>
            <person name="Akmal A."/>
            <person name="Feldman A."/>
            <person name="Lin J.S."/>
            <person name="Chang W.E."/>
            <person name="Higgs B.W."/>
            <person name="Demirev P."/>
            <person name="Lindquist J."/>
            <person name="Liem A."/>
            <person name="Fochler E."/>
            <person name="Read T.D."/>
            <person name="Tapia R."/>
            <person name="Johnson S."/>
            <person name="Bishop-Lilly K.A."/>
            <person name="Detter C."/>
            <person name="Han C."/>
            <person name="Sozhamannan S."/>
            <person name="Rosenzweig C.N."/>
            <person name="Skowronski E.W."/>
        </authorList>
    </citation>
    <scope>NUCLEOTIDE SEQUENCE [LARGE SCALE GENOMIC DNA]</scope>
    <source>
        <strain evidence="2 3">MLST1</strain>
    </source>
</reference>
<keyword evidence="3" id="KW-1185">Reference proteome</keyword>
<protein>
    <submittedName>
        <fullName evidence="2">LexA regulated protein</fullName>
    </submittedName>
</protein>
<name>A0A432W789_9GAMM</name>
<dbReference type="RefSeq" id="WP_126802720.1">
    <property type="nucleotide sequence ID" value="NZ_PIPL01000001.1"/>
</dbReference>
<dbReference type="CDD" id="cd21631">
    <property type="entry name" value="RHH_CopG_NikR-like"/>
    <property type="match status" value="1"/>
</dbReference>
<sequence>MAKEATDKVTIDLFQHQRRPGRPRTNPLTRAEQMKLNKRRQLKRDKERGLRRIELKVEESVYEALNERAETCGLSRSQLIEKLLTEALATETDKDI</sequence>
<dbReference type="InterPro" id="IPR002145">
    <property type="entry name" value="CopG"/>
</dbReference>
<dbReference type="AlphaFoldDB" id="A0A432W789"/>
<dbReference type="NCBIfam" id="NF008671">
    <property type="entry name" value="PRK11675.1"/>
    <property type="match status" value="1"/>
</dbReference>
<dbReference type="GO" id="GO:0006355">
    <property type="term" value="P:regulation of DNA-templated transcription"/>
    <property type="evidence" value="ECO:0007669"/>
    <property type="project" value="InterPro"/>
</dbReference>
<accession>A0A432W789</accession>
<comment type="caution">
    <text evidence="2">The sequence shown here is derived from an EMBL/GenBank/DDBJ whole genome shotgun (WGS) entry which is preliminary data.</text>
</comment>
<evidence type="ECO:0000313" key="2">
    <source>
        <dbReference type="EMBL" id="RUO25902.1"/>
    </source>
</evidence>
<dbReference type="Pfam" id="PF01402">
    <property type="entry name" value="RHH_1"/>
    <property type="match status" value="1"/>
</dbReference>
<dbReference type="EMBL" id="PIPL01000001">
    <property type="protein sequence ID" value="RUO25902.1"/>
    <property type="molecule type" value="Genomic_DNA"/>
</dbReference>
<proteinExistence type="predicted"/>
<gene>
    <name evidence="2" type="ORF">CWE09_04025</name>
</gene>
<dbReference type="Proteomes" id="UP000288293">
    <property type="component" value="Unassembled WGS sequence"/>
</dbReference>
<evidence type="ECO:0000313" key="3">
    <source>
        <dbReference type="Proteomes" id="UP000288293"/>
    </source>
</evidence>
<dbReference type="OrthoDB" id="6105869at2"/>
<organism evidence="2 3">
    <name type="scientific">Aliidiomarina minuta</name>
    <dbReference type="NCBI Taxonomy" id="880057"/>
    <lineage>
        <taxon>Bacteria</taxon>
        <taxon>Pseudomonadati</taxon>
        <taxon>Pseudomonadota</taxon>
        <taxon>Gammaproteobacteria</taxon>
        <taxon>Alteromonadales</taxon>
        <taxon>Idiomarinaceae</taxon>
        <taxon>Aliidiomarina</taxon>
    </lineage>
</organism>
<evidence type="ECO:0000259" key="1">
    <source>
        <dbReference type="Pfam" id="PF01402"/>
    </source>
</evidence>
<feature type="domain" description="Ribbon-helix-helix protein CopG" evidence="1">
    <location>
        <begin position="51"/>
        <end position="91"/>
    </location>
</feature>